<gene>
    <name evidence="1" type="ORF">C2G38_2193776</name>
</gene>
<protein>
    <submittedName>
        <fullName evidence="1">Uncharacterized protein</fullName>
    </submittedName>
</protein>
<accession>A0A397V1M5</accession>
<dbReference type="EMBL" id="QKWP01000786">
    <property type="protein sequence ID" value="RIB14909.1"/>
    <property type="molecule type" value="Genomic_DNA"/>
</dbReference>
<sequence length="156" mass="18189">MQTLQQNNTSIAWCQTYDPKNDMKGQAEIKMLMIILKKFNFKATEYGVVVEWIPFNRLNNVKKTSESKRHHHNGLGRSCYRANTSTAWCQTCDTQKKKTVQGCTSGNKQIDECIKEFQPKATEYDNVIEWDPFNRFDSIQRINKYEFGSIFLSQNG</sequence>
<organism evidence="1 2">
    <name type="scientific">Gigaspora rosea</name>
    <dbReference type="NCBI Taxonomy" id="44941"/>
    <lineage>
        <taxon>Eukaryota</taxon>
        <taxon>Fungi</taxon>
        <taxon>Fungi incertae sedis</taxon>
        <taxon>Mucoromycota</taxon>
        <taxon>Glomeromycotina</taxon>
        <taxon>Glomeromycetes</taxon>
        <taxon>Diversisporales</taxon>
        <taxon>Gigasporaceae</taxon>
        <taxon>Gigaspora</taxon>
    </lineage>
</organism>
<reference evidence="1 2" key="1">
    <citation type="submission" date="2018-06" db="EMBL/GenBank/DDBJ databases">
        <title>Comparative genomics reveals the genomic features of Rhizophagus irregularis, R. cerebriforme, R. diaphanum and Gigaspora rosea, and their symbiotic lifestyle signature.</title>
        <authorList>
            <person name="Morin E."/>
            <person name="San Clemente H."/>
            <person name="Chen E.C.H."/>
            <person name="De La Providencia I."/>
            <person name="Hainaut M."/>
            <person name="Kuo A."/>
            <person name="Kohler A."/>
            <person name="Murat C."/>
            <person name="Tang N."/>
            <person name="Roy S."/>
            <person name="Loubradou J."/>
            <person name="Henrissat B."/>
            <person name="Grigoriev I.V."/>
            <person name="Corradi N."/>
            <person name="Roux C."/>
            <person name="Martin F.M."/>
        </authorList>
    </citation>
    <scope>NUCLEOTIDE SEQUENCE [LARGE SCALE GENOMIC DNA]</scope>
    <source>
        <strain evidence="1 2">DAOM 194757</strain>
    </source>
</reference>
<comment type="caution">
    <text evidence="1">The sequence shown here is derived from an EMBL/GenBank/DDBJ whole genome shotgun (WGS) entry which is preliminary data.</text>
</comment>
<keyword evidence="2" id="KW-1185">Reference proteome</keyword>
<dbReference type="AlphaFoldDB" id="A0A397V1M5"/>
<dbReference type="OrthoDB" id="2492998at2759"/>
<proteinExistence type="predicted"/>
<name>A0A397V1M5_9GLOM</name>
<evidence type="ECO:0000313" key="2">
    <source>
        <dbReference type="Proteomes" id="UP000266673"/>
    </source>
</evidence>
<dbReference type="Proteomes" id="UP000266673">
    <property type="component" value="Unassembled WGS sequence"/>
</dbReference>
<evidence type="ECO:0000313" key="1">
    <source>
        <dbReference type="EMBL" id="RIB14909.1"/>
    </source>
</evidence>